<feature type="region of interest" description="Disordered" evidence="1">
    <location>
        <begin position="1"/>
        <end position="68"/>
    </location>
</feature>
<name>A0ABT1WYJ6_9PROT</name>
<organism evidence="2 3">
    <name type="scientific">Roseomonas populi</name>
    <dbReference type="NCBI Taxonomy" id="3121582"/>
    <lineage>
        <taxon>Bacteria</taxon>
        <taxon>Pseudomonadati</taxon>
        <taxon>Pseudomonadota</taxon>
        <taxon>Alphaproteobacteria</taxon>
        <taxon>Acetobacterales</taxon>
        <taxon>Roseomonadaceae</taxon>
        <taxon>Roseomonas</taxon>
    </lineage>
</organism>
<evidence type="ECO:0000313" key="2">
    <source>
        <dbReference type="EMBL" id="MCR0980920.1"/>
    </source>
</evidence>
<dbReference type="EMBL" id="JANJOU010000001">
    <property type="protein sequence ID" value="MCR0980920.1"/>
    <property type="molecule type" value="Genomic_DNA"/>
</dbReference>
<proteinExistence type="predicted"/>
<feature type="compositionally biased region" description="Basic and acidic residues" evidence="1">
    <location>
        <begin position="1"/>
        <end position="40"/>
    </location>
</feature>
<accession>A0ABT1WYJ6</accession>
<gene>
    <name evidence="2" type="ORF">NRP21_02530</name>
</gene>
<feature type="compositionally biased region" description="Pro residues" evidence="1">
    <location>
        <begin position="55"/>
        <end position="68"/>
    </location>
</feature>
<evidence type="ECO:0000313" key="3">
    <source>
        <dbReference type="Proteomes" id="UP001524642"/>
    </source>
</evidence>
<reference evidence="2 3" key="1">
    <citation type="submission" date="2022-06" db="EMBL/GenBank/DDBJ databases">
        <title>Roseomonas CN29.</title>
        <authorList>
            <person name="Cheng Y."/>
            <person name="He X."/>
        </authorList>
    </citation>
    <scope>NUCLEOTIDE SEQUENCE [LARGE SCALE GENOMIC DNA]</scope>
    <source>
        <strain evidence="2 3">CN29</strain>
    </source>
</reference>
<sequence>MSEREESFEERVQRLERRRVGPEDGEVRKQGGEAEDRMETAEDEAVQPGESTRPGPAPQGPASPSGLP</sequence>
<dbReference type="Proteomes" id="UP001524642">
    <property type="component" value="Unassembled WGS sequence"/>
</dbReference>
<comment type="caution">
    <text evidence="2">The sequence shown here is derived from an EMBL/GenBank/DDBJ whole genome shotgun (WGS) entry which is preliminary data.</text>
</comment>
<dbReference type="RefSeq" id="WP_257714581.1">
    <property type="nucleotide sequence ID" value="NZ_JANJOU010000001.1"/>
</dbReference>
<evidence type="ECO:0000256" key="1">
    <source>
        <dbReference type="SAM" id="MobiDB-lite"/>
    </source>
</evidence>
<keyword evidence="3" id="KW-1185">Reference proteome</keyword>
<protein>
    <submittedName>
        <fullName evidence="2">Uncharacterized protein</fullName>
    </submittedName>
</protein>